<dbReference type="PANTHER" id="PTHR38701">
    <property type="entry name" value="CHROMOSOME 8, WHOLE GENOME SHOTGUN SEQUENCE"/>
    <property type="match status" value="1"/>
</dbReference>
<dbReference type="AlphaFoldDB" id="A0A5N6KN81"/>
<dbReference type="EMBL" id="VIBQ01000009">
    <property type="protein sequence ID" value="KAB8336742.1"/>
    <property type="molecule type" value="Genomic_DNA"/>
</dbReference>
<feature type="compositionally biased region" description="Acidic residues" evidence="1">
    <location>
        <begin position="471"/>
        <end position="500"/>
    </location>
</feature>
<keyword evidence="3" id="KW-1185">Reference proteome</keyword>
<organism evidence="2 3">
    <name type="scientific">Carpinus fangiana</name>
    <dbReference type="NCBI Taxonomy" id="176857"/>
    <lineage>
        <taxon>Eukaryota</taxon>
        <taxon>Viridiplantae</taxon>
        <taxon>Streptophyta</taxon>
        <taxon>Embryophyta</taxon>
        <taxon>Tracheophyta</taxon>
        <taxon>Spermatophyta</taxon>
        <taxon>Magnoliopsida</taxon>
        <taxon>eudicotyledons</taxon>
        <taxon>Gunneridae</taxon>
        <taxon>Pentapetalae</taxon>
        <taxon>rosids</taxon>
        <taxon>fabids</taxon>
        <taxon>Fagales</taxon>
        <taxon>Betulaceae</taxon>
        <taxon>Carpinus</taxon>
    </lineage>
</organism>
<comment type="caution">
    <text evidence="2">The sequence shown here is derived from an EMBL/GenBank/DDBJ whole genome shotgun (WGS) entry which is preliminary data.</text>
</comment>
<protein>
    <submittedName>
        <fullName evidence="2">Uncharacterized protein</fullName>
    </submittedName>
</protein>
<feature type="compositionally biased region" description="Low complexity" evidence="1">
    <location>
        <begin position="184"/>
        <end position="195"/>
    </location>
</feature>
<name>A0A5N6KN81_9ROSI</name>
<feature type="region of interest" description="Disordered" evidence="1">
    <location>
        <begin position="176"/>
        <end position="195"/>
    </location>
</feature>
<feature type="region of interest" description="Disordered" evidence="1">
    <location>
        <begin position="382"/>
        <end position="406"/>
    </location>
</feature>
<feature type="compositionally biased region" description="Polar residues" evidence="1">
    <location>
        <begin position="83"/>
        <end position="125"/>
    </location>
</feature>
<gene>
    <name evidence="2" type="ORF">FH972_021051</name>
</gene>
<feature type="compositionally biased region" description="Polar residues" evidence="1">
    <location>
        <begin position="456"/>
        <end position="469"/>
    </location>
</feature>
<feature type="compositionally biased region" description="Basic and acidic residues" evidence="1">
    <location>
        <begin position="310"/>
        <end position="320"/>
    </location>
</feature>
<evidence type="ECO:0000313" key="2">
    <source>
        <dbReference type="EMBL" id="KAB8336742.1"/>
    </source>
</evidence>
<feature type="compositionally biased region" description="Polar residues" evidence="1">
    <location>
        <begin position="149"/>
        <end position="167"/>
    </location>
</feature>
<accession>A0A5N6KN81</accession>
<feature type="compositionally biased region" description="Polar residues" evidence="1">
    <location>
        <begin position="60"/>
        <end position="73"/>
    </location>
</feature>
<proteinExistence type="predicted"/>
<dbReference type="OrthoDB" id="2555519at2759"/>
<evidence type="ECO:0000256" key="1">
    <source>
        <dbReference type="SAM" id="MobiDB-lite"/>
    </source>
</evidence>
<feature type="compositionally biased region" description="Polar residues" evidence="1">
    <location>
        <begin position="321"/>
        <end position="336"/>
    </location>
</feature>
<feature type="region of interest" description="Disordered" evidence="1">
    <location>
        <begin position="1"/>
        <end position="167"/>
    </location>
</feature>
<reference evidence="2 3" key="1">
    <citation type="submission" date="2019-06" db="EMBL/GenBank/DDBJ databases">
        <title>A chromosomal-level reference genome of Carpinus fangiana (Coryloideae, Betulaceae).</title>
        <authorList>
            <person name="Yang X."/>
            <person name="Wang Z."/>
            <person name="Zhang L."/>
            <person name="Hao G."/>
            <person name="Liu J."/>
            <person name="Yang Y."/>
        </authorList>
    </citation>
    <scope>NUCLEOTIDE SEQUENCE [LARGE SCALE GENOMIC DNA]</scope>
    <source>
        <strain evidence="2">Cfa_2016G</strain>
        <tissue evidence="2">Leaf</tissue>
    </source>
</reference>
<feature type="compositionally biased region" description="Basic and acidic residues" evidence="1">
    <location>
        <begin position="1"/>
        <end position="11"/>
    </location>
</feature>
<feature type="compositionally biased region" description="Polar residues" evidence="1">
    <location>
        <begin position="230"/>
        <end position="254"/>
    </location>
</feature>
<feature type="region of interest" description="Disordered" evidence="1">
    <location>
        <begin position="437"/>
        <end position="500"/>
    </location>
</feature>
<feature type="region of interest" description="Disordered" evidence="1">
    <location>
        <begin position="230"/>
        <end position="340"/>
    </location>
</feature>
<evidence type="ECO:0000313" key="3">
    <source>
        <dbReference type="Proteomes" id="UP000327013"/>
    </source>
</evidence>
<dbReference type="Proteomes" id="UP000327013">
    <property type="component" value="Unassembled WGS sequence"/>
</dbReference>
<dbReference type="PANTHER" id="PTHR38701:SF1">
    <property type="entry name" value="UP-REGULATED DURING SEPTATION PROTEIN 1 DOMAIN-CONTAINING PROTEIN"/>
    <property type="match status" value="1"/>
</dbReference>
<sequence>MSADRRREKPPPARPLAPRLAATATTTISSRSSPAPRLAPQLVSPNAPAVRRPATIPSFDATQDDTSVANITPRSAARKLRPDTTSGSSTPVSVRSDVNGQQRPKSTLTPGTRTQRAGSATPTISERSDSDLNRLIPTALGSVKRPFSPTGSYASTPGTRPSNVAGEQNAQGSSFFYANDRPADAPTQRPTPTTRATFMYANGSSEESDRPFINSNTATPKAALTQFSTTTAAQHNPESLPVSATISPSVQPTASPFFRSPSPTKDSFHLTYRKGVSQILRPPLSGAGSPSVDSHTRRTSQELSRGPRRSSIDGKSEGTSHSRGASQSSVGSNNQPVPLRLDSATVHNSEMFKWPVTSPVLASVPTAFSEPNLLSAPGSPVRANFPAQRPHSSAYTDTASSTGDLAAEARRERKVLDLEITNNSLLAINRSLEREVRKQKSELRRMRRMTRNSNRQSWLSSNSDTTQLSALDEEASDMSDESSDDEDGDDSNTGSFDDDALSPEALALNDAKHQRGDERRLKLDLTKHKELLVDSQKLNQSIKRCLGVTEQLIIDGKKALEYQVRVSEVQLGGRVLSPEELADRDALDGSPGDGNYFRGWDGASTRNISGASSNLQAIMEMTDRDSGVDLEDVDPPSRLADALHTLSTSAPEAAVKTV</sequence>
<feature type="compositionally biased region" description="Low complexity" evidence="1">
    <location>
        <begin position="16"/>
        <end position="40"/>
    </location>
</feature>
<feature type="compositionally biased region" description="Polar residues" evidence="1">
    <location>
        <begin position="390"/>
        <end position="403"/>
    </location>
</feature>